<feature type="compositionally biased region" description="Basic and acidic residues" evidence="1">
    <location>
        <begin position="73"/>
        <end position="89"/>
    </location>
</feature>
<feature type="compositionally biased region" description="Low complexity" evidence="1">
    <location>
        <begin position="446"/>
        <end position="462"/>
    </location>
</feature>
<name>A0A0N4Z3T6_PARTI</name>
<evidence type="ECO:0000313" key="3">
    <source>
        <dbReference type="WBParaSite" id="PTRK_0000157900.1"/>
    </source>
</evidence>
<accession>A0A0N4Z3T6</accession>
<feature type="compositionally biased region" description="Basic residues" evidence="1">
    <location>
        <begin position="318"/>
        <end position="333"/>
    </location>
</feature>
<dbReference type="Proteomes" id="UP000038045">
    <property type="component" value="Unplaced"/>
</dbReference>
<evidence type="ECO:0000256" key="1">
    <source>
        <dbReference type="SAM" id="MobiDB-lite"/>
    </source>
</evidence>
<feature type="compositionally biased region" description="Basic residues" evidence="1">
    <location>
        <begin position="371"/>
        <end position="388"/>
    </location>
</feature>
<feature type="compositionally biased region" description="Basic and acidic residues" evidence="1">
    <location>
        <begin position="12"/>
        <end position="21"/>
    </location>
</feature>
<feature type="compositionally biased region" description="Basic residues" evidence="1">
    <location>
        <begin position="151"/>
        <end position="169"/>
    </location>
</feature>
<keyword evidence="2" id="KW-1185">Reference proteome</keyword>
<evidence type="ECO:0000313" key="2">
    <source>
        <dbReference type="Proteomes" id="UP000038045"/>
    </source>
</evidence>
<reference evidence="3" key="1">
    <citation type="submission" date="2017-02" db="UniProtKB">
        <authorList>
            <consortium name="WormBaseParasite"/>
        </authorList>
    </citation>
    <scope>IDENTIFICATION</scope>
</reference>
<feature type="compositionally biased region" description="Pro residues" evidence="1">
    <location>
        <begin position="1"/>
        <end position="10"/>
    </location>
</feature>
<dbReference type="WBParaSite" id="PTRK_0000157900.1">
    <property type="protein sequence ID" value="PTRK_0000157900.1"/>
    <property type="gene ID" value="PTRK_0000157900"/>
</dbReference>
<feature type="compositionally biased region" description="Basic and acidic residues" evidence="1">
    <location>
        <begin position="334"/>
        <end position="349"/>
    </location>
</feature>
<dbReference type="AlphaFoldDB" id="A0A0N4Z3T6"/>
<feature type="region of interest" description="Disordered" evidence="1">
    <location>
        <begin position="1"/>
        <end position="414"/>
    </location>
</feature>
<feature type="compositionally biased region" description="Basic residues" evidence="1">
    <location>
        <begin position="634"/>
        <end position="655"/>
    </location>
</feature>
<protein>
    <submittedName>
        <fullName evidence="3">ANK_REP_REGION domain-containing protein</fullName>
    </submittedName>
</protein>
<feature type="compositionally biased region" description="Low complexity" evidence="1">
    <location>
        <begin position="558"/>
        <end position="575"/>
    </location>
</feature>
<feature type="compositionally biased region" description="Basic residues" evidence="1">
    <location>
        <begin position="592"/>
        <end position="618"/>
    </location>
</feature>
<feature type="region of interest" description="Disordered" evidence="1">
    <location>
        <begin position="446"/>
        <end position="736"/>
    </location>
</feature>
<feature type="compositionally biased region" description="Basic residues" evidence="1">
    <location>
        <begin position="219"/>
        <end position="241"/>
    </location>
</feature>
<sequence length="736" mass="81691">MTLPSLPFPAGPERHAEDRPLRRAVRRPRRHRGRPWPRRPDPRPAGKRCGQGGAGREGSPLHPAAVRTGRRLGPPDHRRGRRPEGEGSRPGRGTGASGLQSALQRRHAAADQMADGAVEPLRPHPDVPEGGRRARGGPGGRGRLWPPGRHQSGRGRGAHRHAPARRRLHPAAQGGLGRGASDTLGRAPRPRPPEAAGTGHGGRLRPASQDAALQPETTRRRRPLRSRWNRTRRPRRDHRLGHPYGVRPALDRRPCARPGRGAPRDRRRGRRLLGKPPAARPRGQAVQGPLRRRHRPRARHHDGRRLARSGGGAEHALRPRRPRRHRPPRLRRLSQHDEGPAHRPAGDRLRPRRALPADGQGPARTGPGAQGRHHRQPGQPDRHRHRRGRAEGDCRGLPRAQHQHHLGRDLSRHHLRPRHALHVAVRRQGHDRQQLLQILEHGGLAPRLADPAGRRGPAGPRAHGQHVPDAADAQPVRGSGRHGLRGRAGSQHRRLSRQSRADAEGATRHGPALDRPAGRRLLHLCGHRPPDQRQHGLLREAGARDGRGHGAGRRLRSGQRPPLHPLQLRRPARAAGRGHGARADPAGPRQLLARRHRRPGRGQHASGHRRLRKSRRPAAGRGAGRRGLPPLDLRRRRPRPDRLYDHRRRPRRPLHRPGPGQSGGHGQAEDGRLRHAAGDAGREIPHDRRPAAGAQPRRRLRQGGSDHRRGRRRPDRPGGRGRPYRRGQGRTLGAGL</sequence>
<proteinExistence type="predicted"/>
<feature type="compositionally biased region" description="Basic and acidic residues" evidence="1">
    <location>
        <begin position="528"/>
        <end position="548"/>
    </location>
</feature>
<feature type="compositionally biased region" description="Basic and acidic residues" evidence="1">
    <location>
        <begin position="667"/>
        <end position="690"/>
    </location>
</feature>
<feature type="compositionally biased region" description="Basic residues" evidence="1">
    <location>
        <begin position="479"/>
        <end position="497"/>
    </location>
</feature>
<feature type="compositionally biased region" description="Basic residues" evidence="1">
    <location>
        <begin position="290"/>
        <end position="307"/>
    </location>
</feature>
<feature type="compositionally biased region" description="Basic and acidic residues" evidence="1">
    <location>
        <begin position="121"/>
        <end position="132"/>
    </location>
</feature>
<feature type="compositionally biased region" description="Basic residues" evidence="1">
    <location>
        <begin position="22"/>
        <end position="37"/>
    </location>
</feature>
<organism evidence="2 3">
    <name type="scientific">Parastrongyloides trichosuri</name>
    <name type="common">Possum-specific nematode worm</name>
    <dbReference type="NCBI Taxonomy" id="131310"/>
    <lineage>
        <taxon>Eukaryota</taxon>
        <taxon>Metazoa</taxon>
        <taxon>Ecdysozoa</taxon>
        <taxon>Nematoda</taxon>
        <taxon>Chromadorea</taxon>
        <taxon>Rhabditida</taxon>
        <taxon>Tylenchina</taxon>
        <taxon>Panagrolaimomorpha</taxon>
        <taxon>Strongyloidoidea</taxon>
        <taxon>Strongyloididae</taxon>
        <taxon>Parastrongyloides</taxon>
    </lineage>
</organism>